<feature type="transmembrane region" description="Helical" evidence="8">
    <location>
        <begin position="7"/>
        <end position="24"/>
    </location>
</feature>
<sequence>MTRPRRGTLASEPIILLAMLLAGLYFAREILIPLAMALTLNFLLTPLVMQFEKLRLSRVSAVILVLLMASSVAGGVGWIVTRQLISVVNDLPNYSDNIREKMNSLHAPAGGEIGHTMSSLRAIGAAFTDEKAATPTTVDSPTLVHGRRAREAAKIRQQDDSGKPMPVVVIPPEEPQSQYLSELLRPVVKPLGMLGMVLIFTIYMLLKREDLRNRLLLLAGIGRLNLMTQALNDAAERISRYLVMNVLVNAGYGVIFAIGLYLLHVPNATLWGALLAILRMVPYVGTMIVGTLTLVFTLAIFNSWWHPLWVFLLFAVMEIIISNFVEPHLYGSHTGISALALVTMALVWTLLWGWPGLVVSTPLTVCLIVFGRYLPQMSFLHILLGDEAELAPEAKFYERLLATDQSEAHHIADKFLDSHNLVDLYDSVVMPALTMTEQDRHKGVLDDVRSSYLFQSATELIAELTDYRSPLNLEPPCPPDSVPVRNIPVVCVPANDQADEIAATMFAQLLEQCGHKTLLLPSGALSAEILERLGEETETILCVSAVPPFAFAHARKLALRLRESLPGNRILVGMWGSGADKEAMLERFGHAKPDVIVGSLREALELVKEMEQTGPASPQFSTMKA</sequence>
<keyword evidence="6 8" id="KW-1133">Transmembrane helix</keyword>
<evidence type="ECO:0000259" key="9">
    <source>
        <dbReference type="PROSITE" id="PS51332"/>
    </source>
</evidence>
<protein>
    <submittedName>
        <fullName evidence="10">Putative PurR-regulated permease PerM</fullName>
    </submittedName>
</protein>
<dbReference type="GO" id="GO:0046872">
    <property type="term" value="F:metal ion binding"/>
    <property type="evidence" value="ECO:0007669"/>
    <property type="project" value="InterPro"/>
</dbReference>
<feature type="transmembrane region" description="Helical" evidence="8">
    <location>
        <begin position="30"/>
        <end position="49"/>
    </location>
</feature>
<feature type="transmembrane region" description="Helical" evidence="8">
    <location>
        <begin position="345"/>
        <end position="370"/>
    </location>
</feature>
<feature type="transmembrane region" description="Helical" evidence="8">
    <location>
        <begin position="61"/>
        <end position="80"/>
    </location>
</feature>
<evidence type="ECO:0000256" key="2">
    <source>
        <dbReference type="ARBA" id="ARBA00009773"/>
    </source>
</evidence>
<keyword evidence="7 8" id="KW-0472">Membrane</keyword>
<gene>
    <name evidence="10" type="ORF">HNQ77_004177</name>
</gene>
<dbReference type="AlphaFoldDB" id="A0A841JZW2"/>
<evidence type="ECO:0000313" key="10">
    <source>
        <dbReference type="EMBL" id="MBB6146205.1"/>
    </source>
</evidence>
<feature type="transmembrane region" description="Helical" evidence="8">
    <location>
        <begin position="241"/>
        <end position="263"/>
    </location>
</feature>
<dbReference type="OrthoDB" id="9799225at2"/>
<keyword evidence="5 8" id="KW-0812">Transmembrane</keyword>
<keyword evidence="4" id="KW-1003">Cell membrane</keyword>
<keyword evidence="3" id="KW-0813">Transport</keyword>
<dbReference type="GO" id="GO:0005886">
    <property type="term" value="C:plasma membrane"/>
    <property type="evidence" value="ECO:0007669"/>
    <property type="project" value="UniProtKB-SubCell"/>
</dbReference>
<accession>A0A841JZW2</accession>
<dbReference type="PANTHER" id="PTHR21716:SF53">
    <property type="entry name" value="PERMEASE PERM-RELATED"/>
    <property type="match status" value="1"/>
</dbReference>
<dbReference type="Pfam" id="PF01594">
    <property type="entry name" value="AI-2E_transport"/>
    <property type="match status" value="2"/>
</dbReference>
<evidence type="ECO:0000256" key="8">
    <source>
        <dbReference type="SAM" id="Phobius"/>
    </source>
</evidence>
<dbReference type="Proteomes" id="UP000538666">
    <property type="component" value="Unassembled WGS sequence"/>
</dbReference>
<evidence type="ECO:0000256" key="5">
    <source>
        <dbReference type="ARBA" id="ARBA00022692"/>
    </source>
</evidence>
<proteinExistence type="inferred from homology"/>
<organism evidence="10 11">
    <name type="scientific">Silvibacterium bohemicum</name>
    <dbReference type="NCBI Taxonomy" id="1577686"/>
    <lineage>
        <taxon>Bacteria</taxon>
        <taxon>Pseudomonadati</taxon>
        <taxon>Acidobacteriota</taxon>
        <taxon>Terriglobia</taxon>
        <taxon>Terriglobales</taxon>
        <taxon>Acidobacteriaceae</taxon>
        <taxon>Silvibacterium</taxon>
    </lineage>
</organism>
<dbReference type="PANTHER" id="PTHR21716">
    <property type="entry name" value="TRANSMEMBRANE PROTEIN"/>
    <property type="match status" value="1"/>
</dbReference>
<dbReference type="PROSITE" id="PS51332">
    <property type="entry name" value="B12_BINDING"/>
    <property type="match status" value="1"/>
</dbReference>
<keyword evidence="11" id="KW-1185">Reference proteome</keyword>
<evidence type="ECO:0000313" key="11">
    <source>
        <dbReference type="Proteomes" id="UP000538666"/>
    </source>
</evidence>
<dbReference type="RefSeq" id="WP_082125282.1">
    <property type="nucleotide sequence ID" value="NZ_JACHEK010000009.1"/>
</dbReference>
<dbReference type="GO" id="GO:0031419">
    <property type="term" value="F:cobalamin binding"/>
    <property type="evidence" value="ECO:0007669"/>
    <property type="project" value="InterPro"/>
</dbReference>
<feature type="transmembrane region" description="Helical" evidence="8">
    <location>
        <begin position="283"/>
        <end position="301"/>
    </location>
</feature>
<feature type="transmembrane region" description="Helical" evidence="8">
    <location>
        <begin position="308"/>
        <end position="325"/>
    </location>
</feature>
<evidence type="ECO:0000256" key="4">
    <source>
        <dbReference type="ARBA" id="ARBA00022475"/>
    </source>
</evidence>
<comment type="similarity">
    <text evidence="2">Belongs to the autoinducer-2 exporter (AI-2E) (TC 2.A.86) family.</text>
</comment>
<evidence type="ECO:0000256" key="7">
    <source>
        <dbReference type="ARBA" id="ARBA00023136"/>
    </source>
</evidence>
<comment type="caution">
    <text evidence="10">The sequence shown here is derived from an EMBL/GenBank/DDBJ whole genome shotgun (WGS) entry which is preliminary data.</text>
</comment>
<evidence type="ECO:0000256" key="1">
    <source>
        <dbReference type="ARBA" id="ARBA00004651"/>
    </source>
</evidence>
<comment type="subcellular location">
    <subcellularLocation>
        <location evidence="1">Cell membrane</location>
        <topology evidence="1">Multi-pass membrane protein</topology>
    </subcellularLocation>
</comment>
<name>A0A841JZW2_9BACT</name>
<feature type="domain" description="B12-binding" evidence="9">
    <location>
        <begin position="485"/>
        <end position="617"/>
    </location>
</feature>
<feature type="transmembrane region" description="Helical" evidence="8">
    <location>
        <begin position="187"/>
        <end position="206"/>
    </location>
</feature>
<dbReference type="InterPro" id="IPR006158">
    <property type="entry name" value="Cobalamin-bd"/>
</dbReference>
<dbReference type="EMBL" id="JACHEK010000009">
    <property type="protein sequence ID" value="MBB6146205.1"/>
    <property type="molecule type" value="Genomic_DNA"/>
</dbReference>
<evidence type="ECO:0000256" key="3">
    <source>
        <dbReference type="ARBA" id="ARBA00022448"/>
    </source>
</evidence>
<dbReference type="InterPro" id="IPR002549">
    <property type="entry name" value="AI-2E-like"/>
</dbReference>
<evidence type="ECO:0000256" key="6">
    <source>
        <dbReference type="ARBA" id="ARBA00022989"/>
    </source>
</evidence>
<reference evidence="10 11" key="1">
    <citation type="submission" date="2020-08" db="EMBL/GenBank/DDBJ databases">
        <title>Genomic Encyclopedia of Type Strains, Phase IV (KMG-IV): sequencing the most valuable type-strain genomes for metagenomic binning, comparative biology and taxonomic classification.</title>
        <authorList>
            <person name="Goeker M."/>
        </authorList>
    </citation>
    <scope>NUCLEOTIDE SEQUENCE [LARGE SCALE GENOMIC DNA]</scope>
    <source>
        <strain evidence="10 11">DSM 103733</strain>
    </source>
</reference>